<dbReference type="InterPro" id="IPR000182">
    <property type="entry name" value="GNAT_dom"/>
</dbReference>
<organism evidence="4 5">
    <name type="scientific">Candidatus Chloroploca asiatica</name>
    <dbReference type="NCBI Taxonomy" id="1506545"/>
    <lineage>
        <taxon>Bacteria</taxon>
        <taxon>Bacillati</taxon>
        <taxon>Chloroflexota</taxon>
        <taxon>Chloroflexia</taxon>
        <taxon>Chloroflexales</taxon>
        <taxon>Chloroflexineae</taxon>
        <taxon>Oscillochloridaceae</taxon>
        <taxon>Candidatus Chloroploca</taxon>
    </lineage>
</organism>
<name>A0A2H3KSV1_9CHLR</name>
<accession>A0A2H3KSV1</accession>
<dbReference type="EMBL" id="LYXE01000031">
    <property type="protein sequence ID" value="PDW00764.1"/>
    <property type="molecule type" value="Genomic_DNA"/>
</dbReference>
<gene>
    <name evidence="4" type="ORF">A9Q02_09115</name>
</gene>
<keyword evidence="2" id="KW-0012">Acyltransferase</keyword>
<dbReference type="Gene3D" id="3.40.630.30">
    <property type="match status" value="1"/>
</dbReference>
<dbReference type="AlphaFoldDB" id="A0A2H3KSV1"/>
<dbReference type="Pfam" id="PF00583">
    <property type="entry name" value="Acetyltransf_1"/>
    <property type="match status" value="1"/>
</dbReference>
<dbReference type="SUPFAM" id="SSF55729">
    <property type="entry name" value="Acyl-CoA N-acyltransferases (Nat)"/>
    <property type="match status" value="1"/>
</dbReference>
<dbReference type="InterPro" id="IPR016181">
    <property type="entry name" value="Acyl_CoA_acyltransferase"/>
</dbReference>
<dbReference type="CDD" id="cd04301">
    <property type="entry name" value="NAT_SF"/>
    <property type="match status" value="1"/>
</dbReference>
<dbReference type="PANTHER" id="PTHR43877">
    <property type="entry name" value="AMINOALKYLPHOSPHONATE N-ACETYLTRANSFERASE-RELATED-RELATED"/>
    <property type="match status" value="1"/>
</dbReference>
<protein>
    <submittedName>
        <fullName evidence="4">GCN5 family acetyltransferase</fullName>
    </submittedName>
</protein>
<reference evidence="4 5" key="1">
    <citation type="submission" date="2016-05" db="EMBL/GenBank/DDBJ databases">
        <authorList>
            <person name="Lavstsen T."/>
            <person name="Jespersen J.S."/>
        </authorList>
    </citation>
    <scope>NUCLEOTIDE SEQUENCE [LARGE SCALE GENOMIC DNA]</scope>
    <source>
        <strain evidence="4 5">B7-9</strain>
    </source>
</reference>
<keyword evidence="1 4" id="KW-0808">Transferase</keyword>
<evidence type="ECO:0000313" key="5">
    <source>
        <dbReference type="Proteomes" id="UP000220922"/>
    </source>
</evidence>
<evidence type="ECO:0000256" key="2">
    <source>
        <dbReference type="ARBA" id="ARBA00023315"/>
    </source>
</evidence>
<dbReference type="GO" id="GO:0016747">
    <property type="term" value="F:acyltransferase activity, transferring groups other than amino-acyl groups"/>
    <property type="evidence" value="ECO:0007669"/>
    <property type="project" value="InterPro"/>
</dbReference>
<evidence type="ECO:0000313" key="4">
    <source>
        <dbReference type="EMBL" id="PDW00764.1"/>
    </source>
</evidence>
<keyword evidence="5" id="KW-1185">Reference proteome</keyword>
<evidence type="ECO:0000256" key="1">
    <source>
        <dbReference type="ARBA" id="ARBA00022679"/>
    </source>
</evidence>
<feature type="domain" description="N-acetyltransferase" evidence="3">
    <location>
        <begin position="7"/>
        <end position="207"/>
    </location>
</feature>
<evidence type="ECO:0000259" key="3">
    <source>
        <dbReference type="PROSITE" id="PS51186"/>
    </source>
</evidence>
<comment type="caution">
    <text evidence="4">The sequence shown here is derived from an EMBL/GenBank/DDBJ whole genome shotgun (WGS) entry which is preliminary data.</text>
</comment>
<proteinExistence type="predicted"/>
<dbReference type="InterPro" id="IPR050832">
    <property type="entry name" value="Bact_Acetyltransf"/>
</dbReference>
<sequence>MPALDGVAVRPARMPDVSAILGLHREAFADKFGGAFGVDATERGAAALAATWEHQGAVAMRGMFVAEYQGQIVGTTTIRTWEMISDQSASVEVVFHEELGFWRTIRSLFVLSLLDHQIGRREGFITDVAVLPTYRRSGIAQMLLARAEQEALLRGKHHLGLYVSQRNEAARALYQRLGFYQHRSRRSLLTWFFFGQGHWLYLRKNLV</sequence>
<dbReference type="Proteomes" id="UP000220922">
    <property type="component" value="Unassembled WGS sequence"/>
</dbReference>
<dbReference type="PROSITE" id="PS51186">
    <property type="entry name" value="GNAT"/>
    <property type="match status" value="1"/>
</dbReference>
<dbReference type="OrthoDB" id="273614at2"/>